<proteinExistence type="predicted"/>
<feature type="transmembrane region" description="Helical" evidence="1">
    <location>
        <begin position="57"/>
        <end position="79"/>
    </location>
</feature>
<dbReference type="PANTHER" id="PTHR36797">
    <property type="entry name" value="OS01G0258600 PROTEIN"/>
    <property type="match status" value="1"/>
</dbReference>
<evidence type="ECO:0000313" key="2">
    <source>
        <dbReference type="Proteomes" id="UP000087766"/>
    </source>
</evidence>
<evidence type="ECO:0000256" key="1">
    <source>
        <dbReference type="SAM" id="Phobius"/>
    </source>
</evidence>
<name>A0A3Q0ERF2_VIGRR</name>
<gene>
    <name evidence="3" type="primary">LOC106780700</name>
</gene>
<sequence length="165" mass="18152">MENKDAKDPFKGVDWKAVGGEMQKNPSVQPSLKKRLPNRVRQIPEYYFLPRWPLPKAILFCSACIAAGVAAGMVGEAWIEKKVKGTVFASHFSRAQTHSTVPLLRLLSLVGTVQAAHTNTTPPLFPQVHCFQGTQTAQLLAGGQRLVDCAIFILILCCRYSSVDD</sequence>
<evidence type="ECO:0000313" key="3">
    <source>
        <dbReference type="RefSeq" id="XP_022632797.1"/>
    </source>
</evidence>
<dbReference type="OrthoDB" id="1900731at2759"/>
<dbReference type="RefSeq" id="XP_022632797.1">
    <property type="nucleotide sequence ID" value="XM_022777076.1"/>
</dbReference>
<protein>
    <submittedName>
        <fullName evidence="3">Uncharacterized protein LOC106780700 isoform X1</fullName>
    </submittedName>
</protein>
<organism evidence="2 3">
    <name type="scientific">Vigna radiata var. radiata</name>
    <name type="common">Mung bean</name>
    <name type="synonym">Phaseolus aureus</name>
    <dbReference type="NCBI Taxonomy" id="3916"/>
    <lineage>
        <taxon>Eukaryota</taxon>
        <taxon>Viridiplantae</taxon>
        <taxon>Streptophyta</taxon>
        <taxon>Embryophyta</taxon>
        <taxon>Tracheophyta</taxon>
        <taxon>Spermatophyta</taxon>
        <taxon>Magnoliopsida</taxon>
        <taxon>eudicotyledons</taxon>
        <taxon>Gunneridae</taxon>
        <taxon>Pentapetalae</taxon>
        <taxon>rosids</taxon>
        <taxon>fabids</taxon>
        <taxon>Fabales</taxon>
        <taxon>Fabaceae</taxon>
        <taxon>Papilionoideae</taxon>
        <taxon>50 kb inversion clade</taxon>
        <taxon>NPAAA clade</taxon>
        <taxon>indigoferoid/millettioid clade</taxon>
        <taxon>Phaseoleae</taxon>
        <taxon>Vigna</taxon>
    </lineage>
</organism>
<keyword evidence="1" id="KW-0812">Transmembrane</keyword>
<dbReference type="AlphaFoldDB" id="A0A3Q0ERF2"/>
<accession>A0A3Q0ERF2</accession>
<keyword evidence="1" id="KW-1133">Transmembrane helix</keyword>
<dbReference type="Proteomes" id="UP000087766">
    <property type="component" value="Unplaced"/>
</dbReference>
<dbReference type="PANTHER" id="PTHR36797:SF3">
    <property type="entry name" value="OS01G0258600 PROTEIN"/>
    <property type="match status" value="1"/>
</dbReference>
<keyword evidence="1" id="KW-0472">Membrane</keyword>
<keyword evidence="2" id="KW-1185">Reference proteome</keyword>
<reference evidence="3" key="1">
    <citation type="submission" date="2025-08" db="UniProtKB">
        <authorList>
            <consortium name="RefSeq"/>
        </authorList>
    </citation>
    <scope>IDENTIFICATION</scope>
    <source>
        <tissue evidence="3">Leaf</tissue>
    </source>
</reference>
<dbReference type="GeneID" id="106780700"/>
<dbReference type="STRING" id="3916.A0A3Q0ERF2"/>